<dbReference type="EMBL" id="CM031814">
    <property type="protein sequence ID" value="KAG6651139.1"/>
    <property type="molecule type" value="Genomic_DNA"/>
</dbReference>
<dbReference type="EMBL" id="CM031830">
    <property type="protein sequence ID" value="KAG6708624.1"/>
    <property type="molecule type" value="Genomic_DNA"/>
</dbReference>
<organism evidence="4 6">
    <name type="scientific">Carya illinoinensis</name>
    <name type="common">Pecan</name>
    <dbReference type="NCBI Taxonomy" id="32201"/>
    <lineage>
        <taxon>Eukaryota</taxon>
        <taxon>Viridiplantae</taxon>
        <taxon>Streptophyta</taxon>
        <taxon>Embryophyta</taxon>
        <taxon>Tracheophyta</taxon>
        <taxon>Spermatophyta</taxon>
        <taxon>Magnoliopsida</taxon>
        <taxon>eudicotyledons</taxon>
        <taxon>Gunneridae</taxon>
        <taxon>Pentapetalae</taxon>
        <taxon>rosids</taxon>
        <taxon>fabids</taxon>
        <taxon>Fagales</taxon>
        <taxon>Juglandaceae</taxon>
        <taxon>Carya</taxon>
    </lineage>
</organism>
<proteinExistence type="inferred from homology"/>
<dbReference type="Proteomes" id="UP000811246">
    <property type="component" value="Chromosome 6"/>
</dbReference>
<evidence type="ECO:0000313" key="6">
    <source>
        <dbReference type="Proteomes" id="UP000811609"/>
    </source>
</evidence>
<dbReference type="AlphaFoldDB" id="A0A8T1Q9R5"/>
<dbReference type="Proteomes" id="UP000811609">
    <property type="component" value="Chromosome 6"/>
</dbReference>
<feature type="domain" description="Remorin C-terminal" evidence="3">
    <location>
        <begin position="204"/>
        <end position="306"/>
    </location>
</feature>
<evidence type="ECO:0000259" key="3">
    <source>
        <dbReference type="Pfam" id="PF03763"/>
    </source>
</evidence>
<reference evidence="5" key="2">
    <citation type="submission" date="2021-01" db="EMBL/GenBank/DDBJ databases">
        <authorList>
            <person name="Lovell J.T."/>
            <person name="Bentley N."/>
            <person name="Bhattarai G."/>
            <person name="Jenkins J.W."/>
            <person name="Sreedasyam A."/>
            <person name="Alarcon Y."/>
            <person name="Bock C."/>
            <person name="Boston L."/>
            <person name="Carlson J."/>
            <person name="Cervantes K."/>
            <person name="Clermont K."/>
            <person name="Krom N."/>
            <person name="Kubenka K."/>
            <person name="Mamidi S."/>
            <person name="Mattison C."/>
            <person name="Monteros M."/>
            <person name="Pisani C."/>
            <person name="Plott C."/>
            <person name="Rajasekar S."/>
            <person name="Rhein H.S."/>
            <person name="Rohla C."/>
            <person name="Song M."/>
            <person name="Hilaire R.S."/>
            <person name="Shu S."/>
            <person name="Wells L."/>
            <person name="Wang X."/>
            <person name="Webber J."/>
            <person name="Heerema R.J."/>
            <person name="Klein P."/>
            <person name="Conner P."/>
            <person name="Grauke L."/>
            <person name="Grimwood J."/>
            <person name="Schmutz J."/>
            <person name="Randall J.J."/>
        </authorList>
    </citation>
    <scope>NUCLEOTIDE SEQUENCE</scope>
    <source>
        <tissue evidence="5">Leaf</tissue>
    </source>
</reference>
<feature type="compositionally biased region" description="Basic and acidic residues" evidence="2">
    <location>
        <begin position="60"/>
        <end position="73"/>
    </location>
</feature>
<reference evidence="4" key="1">
    <citation type="submission" date="2020-12" db="EMBL/GenBank/DDBJ databases">
        <title>WGS assembly of Carya illinoinensis cv. Pawnee.</title>
        <authorList>
            <person name="Platts A."/>
            <person name="Shu S."/>
            <person name="Wright S."/>
            <person name="Barry K."/>
            <person name="Edger P."/>
            <person name="Pires J.C."/>
            <person name="Schmutz J."/>
        </authorList>
    </citation>
    <scope>NUCLEOTIDE SEQUENCE</scope>
    <source>
        <tissue evidence="4">Leaf</tissue>
    </source>
</reference>
<dbReference type="PANTHER" id="PTHR31471:SF51">
    <property type="entry name" value="REMORIN FAMILY PROTEIN"/>
    <property type="match status" value="1"/>
</dbReference>
<feature type="region of interest" description="Disordered" evidence="2">
    <location>
        <begin position="181"/>
        <end position="207"/>
    </location>
</feature>
<evidence type="ECO:0000313" key="5">
    <source>
        <dbReference type="EMBL" id="KAG6708624.1"/>
    </source>
</evidence>
<evidence type="ECO:0000256" key="1">
    <source>
        <dbReference type="ARBA" id="ARBA00005711"/>
    </source>
</evidence>
<protein>
    <recommendedName>
        <fullName evidence="3">Remorin C-terminal domain-containing protein</fullName>
    </recommendedName>
</protein>
<feature type="region of interest" description="Disordered" evidence="2">
    <location>
        <begin position="60"/>
        <end position="114"/>
    </location>
</feature>
<accession>A0A8T1Q9R5</accession>
<comment type="similarity">
    <text evidence="1">Belongs to the remorin family.</text>
</comment>
<dbReference type="Pfam" id="PF03763">
    <property type="entry name" value="Remorin_C"/>
    <property type="match status" value="1"/>
</dbReference>
<dbReference type="PANTHER" id="PTHR31471">
    <property type="entry name" value="OS02G0116800 PROTEIN"/>
    <property type="match status" value="1"/>
</dbReference>
<keyword evidence="6" id="KW-1185">Reference proteome</keyword>
<comment type="caution">
    <text evidence="4">The sequence shown here is derived from an EMBL/GenBank/DDBJ whole genome shotgun (WGS) entry which is preliminary data.</text>
</comment>
<dbReference type="OrthoDB" id="1879425at2759"/>
<dbReference type="EMBL" id="CM031814">
    <property type="protein sequence ID" value="KAG6651140.1"/>
    <property type="molecule type" value="Genomic_DNA"/>
</dbReference>
<gene>
    <name evidence="4" type="ORF">CIPAW_06G090600</name>
    <name evidence="5" type="ORF">I3842_06G090700</name>
</gene>
<feature type="compositionally biased region" description="Basic and acidic residues" evidence="2">
    <location>
        <begin position="286"/>
        <end position="296"/>
    </location>
</feature>
<feature type="compositionally biased region" description="Polar residues" evidence="2">
    <location>
        <begin position="19"/>
        <end position="30"/>
    </location>
</feature>
<evidence type="ECO:0000313" key="4">
    <source>
        <dbReference type="EMBL" id="KAG6651139.1"/>
    </source>
</evidence>
<sequence length="311" mass="35053">MDQGAPPRKNRSFKEETKSQNWFQRQFSRQMSRDDHPNNIIEHTAAVAAVALAIKRLEEIGIPDQKELREHPETSSITSKSKEEDKPSLAPEFGRVSKRLPGETSIKVSEGQDSKIQITAATTEKIPEKHIRPAPSIKKAPTFAEHLNSTVIIQPETAAPEPELPATIKPAMPPNEIQRKSSTIPLIPPTDAQEQSTMGSLRDETKADDWEKAEFDKIKNRYEKLESTIASWEKKKKAKARSRLERTESEVARKRERALKEYGNNIKYIDQSAGAAKVKAEERQRNAELKAKEKANRIRTTGKDPNTGLCC</sequence>
<evidence type="ECO:0000256" key="2">
    <source>
        <dbReference type="SAM" id="MobiDB-lite"/>
    </source>
</evidence>
<name>A0A8T1Q9R5_CARIL</name>
<feature type="region of interest" description="Disordered" evidence="2">
    <location>
        <begin position="286"/>
        <end position="311"/>
    </location>
</feature>
<feature type="region of interest" description="Disordered" evidence="2">
    <location>
        <begin position="1"/>
        <end position="39"/>
    </location>
</feature>
<dbReference type="InterPro" id="IPR005516">
    <property type="entry name" value="Remorin_C"/>
</dbReference>